<keyword evidence="3" id="KW-1185">Reference proteome</keyword>
<name>A0A1T4V8M2_9GAMM</name>
<reference evidence="3" key="1">
    <citation type="submission" date="2017-02" db="EMBL/GenBank/DDBJ databases">
        <authorList>
            <person name="Varghese N."/>
            <person name="Submissions S."/>
        </authorList>
    </citation>
    <scope>NUCLEOTIDE SEQUENCE [LARGE SCALE GENOMIC DNA]</scope>
    <source>
        <strain evidence="3">DSM 22720</strain>
    </source>
</reference>
<organism evidence="2 3">
    <name type="scientific">Enterovibrio nigricans DSM 22720</name>
    <dbReference type="NCBI Taxonomy" id="1121868"/>
    <lineage>
        <taxon>Bacteria</taxon>
        <taxon>Pseudomonadati</taxon>
        <taxon>Pseudomonadota</taxon>
        <taxon>Gammaproteobacteria</taxon>
        <taxon>Vibrionales</taxon>
        <taxon>Vibrionaceae</taxon>
        <taxon>Enterovibrio</taxon>
    </lineage>
</organism>
<sequence>MNNEPLPRDLKEIYLLETLGEVILLNKELKELRDESMMRIGITQNIIDEQLTASREVLAQYTQAANAHFATKKEELRDIAEHELKKALLDAHKQLLIVNPPKIGMSSLLPCVLLSGAVSALISITCVFLFLI</sequence>
<dbReference type="EMBL" id="FUXU01000055">
    <property type="protein sequence ID" value="SKA61328.1"/>
    <property type="molecule type" value="Genomic_DNA"/>
</dbReference>
<evidence type="ECO:0000313" key="3">
    <source>
        <dbReference type="Proteomes" id="UP000190162"/>
    </source>
</evidence>
<dbReference type="Proteomes" id="UP000190162">
    <property type="component" value="Unassembled WGS sequence"/>
</dbReference>
<protein>
    <submittedName>
        <fullName evidence="2">Uncharacterized protein</fullName>
    </submittedName>
</protein>
<proteinExistence type="predicted"/>
<gene>
    <name evidence="2" type="ORF">SAMN02745132_03467</name>
</gene>
<evidence type="ECO:0000256" key="1">
    <source>
        <dbReference type="SAM" id="Phobius"/>
    </source>
</evidence>
<keyword evidence="1" id="KW-1133">Transmembrane helix</keyword>
<evidence type="ECO:0000313" key="2">
    <source>
        <dbReference type="EMBL" id="SKA61328.1"/>
    </source>
</evidence>
<dbReference type="RefSeq" id="WP_078753669.1">
    <property type="nucleotide sequence ID" value="NZ_FUXU01000055.1"/>
</dbReference>
<feature type="transmembrane region" description="Helical" evidence="1">
    <location>
        <begin position="108"/>
        <end position="131"/>
    </location>
</feature>
<keyword evidence="1" id="KW-0812">Transmembrane</keyword>
<dbReference type="AlphaFoldDB" id="A0A1T4V8M2"/>
<keyword evidence="1" id="KW-0472">Membrane</keyword>
<accession>A0A1T4V8M2</accession>
<dbReference type="OrthoDB" id="5918915at2"/>